<name>A0ABT3GGE9_9BACT</name>
<gene>
    <name evidence="3" type="ORF">OKA05_08815</name>
</gene>
<keyword evidence="2" id="KW-0732">Signal</keyword>
<accession>A0ABT3GGE9</accession>
<protein>
    <recommendedName>
        <fullName evidence="5">DUF2330 domain-containing protein</fullName>
    </recommendedName>
</protein>
<sequence length="356" mass="38301">MKKPLLLTLLASLGLAAACEVPVFRFALERWPSDPLQVEVTADSSVGPEGEAALKWLQNKVEGEEPSNLMVKFLDPDGPIDSRGSIRLLPAGAPPGAPNVRPLWEGSLNEANARRLSGSPARAAIGKQLLEGTSAVWVVVSRGDKDADDKAVQTVSRGMNRAMQQLNLPSGVIRPEEAAQRLAENPQATMDDVLRTKLPLRIAFSIVLVRADDAEEDLFREMVANLSPPEGGPGEPLIAPIFGRGRILSPAPASMIDEDRVYEACAYLCGACACMVKQQNPGIDLPFRINWDAHIEPHLASIDRPLGIPGPETVQYGAPQAVVVPTKPAPKILLWVALGLALFLPLGLWLGKRLRS</sequence>
<keyword evidence="1" id="KW-0812">Transmembrane</keyword>
<feature type="chain" id="PRO_5046311132" description="DUF2330 domain-containing protein" evidence="2">
    <location>
        <begin position="19"/>
        <end position="356"/>
    </location>
</feature>
<evidence type="ECO:0000256" key="1">
    <source>
        <dbReference type="SAM" id="Phobius"/>
    </source>
</evidence>
<keyword evidence="1" id="KW-0472">Membrane</keyword>
<evidence type="ECO:0000313" key="3">
    <source>
        <dbReference type="EMBL" id="MCW1922654.1"/>
    </source>
</evidence>
<evidence type="ECO:0008006" key="5">
    <source>
        <dbReference type="Google" id="ProtNLM"/>
    </source>
</evidence>
<dbReference type="Proteomes" id="UP001320876">
    <property type="component" value="Unassembled WGS sequence"/>
</dbReference>
<keyword evidence="4" id="KW-1185">Reference proteome</keyword>
<dbReference type="RefSeq" id="WP_264486763.1">
    <property type="nucleotide sequence ID" value="NZ_JAPDDT010000003.1"/>
</dbReference>
<feature type="signal peptide" evidence="2">
    <location>
        <begin position="1"/>
        <end position="18"/>
    </location>
</feature>
<dbReference type="EMBL" id="JAPDDT010000003">
    <property type="protein sequence ID" value="MCW1922654.1"/>
    <property type="molecule type" value="Genomic_DNA"/>
</dbReference>
<evidence type="ECO:0000313" key="4">
    <source>
        <dbReference type="Proteomes" id="UP001320876"/>
    </source>
</evidence>
<evidence type="ECO:0000256" key="2">
    <source>
        <dbReference type="SAM" id="SignalP"/>
    </source>
</evidence>
<keyword evidence="1" id="KW-1133">Transmembrane helix</keyword>
<organism evidence="3 4">
    <name type="scientific">Luteolibacter arcticus</name>
    <dbReference type="NCBI Taxonomy" id="1581411"/>
    <lineage>
        <taxon>Bacteria</taxon>
        <taxon>Pseudomonadati</taxon>
        <taxon>Verrucomicrobiota</taxon>
        <taxon>Verrucomicrobiia</taxon>
        <taxon>Verrucomicrobiales</taxon>
        <taxon>Verrucomicrobiaceae</taxon>
        <taxon>Luteolibacter</taxon>
    </lineage>
</organism>
<reference evidence="3 4" key="1">
    <citation type="submission" date="2022-10" db="EMBL/GenBank/DDBJ databases">
        <title>Luteolibacter arcticus strain CCTCC AB 2014275, whole genome shotgun sequencing project.</title>
        <authorList>
            <person name="Zhao G."/>
            <person name="Shen L."/>
        </authorList>
    </citation>
    <scope>NUCLEOTIDE SEQUENCE [LARGE SCALE GENOMIC DNA]</scope>
    <source>
        <strain evidence="3 4">CCTCC AB 2014275</strain>
    </source>
</reference>
<dbReference type="PROSITE" id="PS51257">
    <property type="entry name" value="PROKAR_LIPOPROTEIN"/>
    <property type="match status" value="1"/>
</dbReference>
<feature type="transmembrane region" description="Helical" evidence="1">
    <location>
        <begin position="332"/>
        <end position="351"/>
    </location>
</feature>
<comment type="caution">
    <text evidence="3">The sequence shown here is derived from an EMBL/GenBank/DDBJ whole genome shotgun (WGS) entry which is preliminary data.</text>
</comment>
<proteinExistence type="predicted"/>